<comment type="subcellular location">
    <subcellularLocation>
        <location evidence="3">Nucleus</location>
    </subcellularLocation>
</comment>
<gene>
    <name evidence="6" type="ORF">ElyMa_000640700</name>
</gene>
<dbReference type="InterPro" id="IPR009057">
    <property type="entry name" value="Homeodomain-like_sf"/>
</dbReference>
<feature type="DNA-binding region" description="H-T-H motif" evidence="3">
    <location>
        <begin position="28"/>
        <end position="48"/>
    </location>
</feature>
<feature type="domain" description="HTH CENPB-type" evidence="5">
    <location>
        <begin position="52"/>
        <end position="127"/>
    </location>
</feature>
<keyword evidence="7" id="KW-1185">Reference proteome</keyword>
<dbReference type="PANTHER" id="PTHR19303">
    <property type="entry name" value="TRANSPOSON"/>
    <property type="match status" value="1"/>
</dbReference>
<keyword evidence="2 3" id="KW-0539">Nucleus</keyword>
<dbReference type="EMBL" id="BMAT01001309">
    <property type="protein sequence ID" value="GFR83038.1"/>
    <property type="molecule type" value="Genomic_DNA"/>
</dbReference>
<accession>A0AAV4GBW1</accession>
<dbReference type="Pfam" id="PF05225">
    <property type="entry name" value="HTH_psq"/>
    <property type="match status" value="1"/>
</dbReference>
<dbReference type="GO" id="GO:0003677">
    <property type="term" value="F:DNA binding"/>
    <property type="evidence" value="ECO:0007669"/>
    <property type="project" value="UniProtKB-UniRule"/>
</dbReference>
<evidence type="ECO:0000256" key="3">
    <source>
        <dbReference type="PROSITE-ProRule" id="PRU00320"/>
    </source>
</evidence>
<proteinExistence type="predicted"/>
<dbReference type="AlphaFoldDB" id="A0AAV4GBW1"/>
<evidence type="ECO:0000256" key="2">
    <source>
        <dbReference type="ARBA" id="ARBA00023242"/>
    </source>
</evidence>
<dbReference type="Gene3D" id="1.10.10.60">
    <property type="entry name" value="Homeodomain-like"/>
    <property type="match status" value="1"/>
</dbReference>
<dbReference type="PROSITE" id="PS50960">
    <property type="entry name" value="HTH_PSQ"/>
    <property type="match status" value="1"/>
</dbReference>
<evidence type="ECO:0000313" key="7">
    <source>
        <dbReference type="Proteomes" id="UP000762676"/>
    </source>
</evidence>
<name>A0AAV4GBW1_9GAST</name>
<evidence type="ECO:0000256" key="1">
    <source>
        <dbReference type="ARBA" id="ARBA00023125"/>
    </source>
</evidence>
<protein>
    <submittedName>
        <fullName evidence="6">Tigger transposable element-derived protein 6-like protein</fullName>
    </submittedName>
</protein>
<dbReference type="InterPro" id="IPR050863">
    <property type="entry name" value="CenT-Element_Derived"/>
</dbReference>
<reference evidence="6 7" key="1">
    <citation type="journal article" date="2021" name="Elife">
        <title>Chloroplast acquisition without the gene transfer in kleptoplastic sea slugs, Plakobranchus ocellatus.</title>
        <authorList>
            <person name="Maeda T."/>
            <person name="Takahashi S."/>
            <person name="Yoshida T."/>
            <person name="Shimamura S."/>
            <person name="Takaki Y."/>
            <person name="Nagai Y."/>
            <person name="Toyoda A."/>
            <person name="Suzuki Y."/>
            <person name="Arimoto A."/>
            <person name="Ishii H."/>
            <person name="Satoh N."/>
            <person name="Nishiyama T."/>
            <person name="Hasebe M."/>
            <person name="Maruyama T."/>
            <person name="Minagawa J."/>
            <person name="Obokata J."/>
            <person name="Shigenobu S."/>
        </authorList>
    </citation>
    <scope>NUCLEOTIDE SEQUENCE [LARGE SCALE GENOMIC DNA]</scope>
</reference>
<dbReference type="PANTHER" id="PTHR19303:SF74">
    <property type="entry name" value="POGO TRANSPOSABLE ELEMENT WITH KRAB DOMAIN"/>
    <property type="match status" value="1"/>
</dbReference>
<dbReference type="InterPro" id="IPR007889">
    <property type="entry name" value="HTH_Psq"/>
</dbReference>
<dbReference type="SUPFAM" id="SSF46689">
    <property type="entry name" value="Homeodomain-like"/>
    <property type="match status" value="1"/>
</dbReference>
<sequence length="203" mass="22867">MAPTKRMLYSEEAMEAAVKAVTERKKGMREAARHYGVPDSTLRDRIKGRKSMRKIQRTALTSANESRLVSWLEESARRGFGRTKDQVLNSVQEVIRDNNVPTPFKEGQPGDKWFQGFLKRHSKSLSIRTPQALGSQRAAVTGGKIRGWFRTAHAEITKENPDVLNHPERIFNCDESRFQLAGGLVKVLAPKGDKRVSSDARHA</sequence>
<dbReference type="InterPro" id="IPR006600">
    <property type="entry name" value="HTH_CenpB_DNA-bd_dom"/>
</dbReference>
<evidence type="ECO:0000259" key="5">
    <source>
        <dbReference type="PROSITE" id="PS51253"/>
    </source>
</evidence>
<evidence type="ECO:0000313" key="6">
    <source>
        <dbReference type="EMBL" id="GFR83038.1"/>
    </source>
</evidence>
<feature type="domain" description="HTH psq-type" evidence="4">
    <location>
        <begin position="1"/>
        <end position="52"/>
    </location>
</feature>
<organism evidence="6 7">
    <name type="scientific">Elysia marginata</name>
    <dbReference type="NCBI Taxonomy" id="1093978"/>
    <lineage>
        <taxon>Eukaryota</taxon>
        <taxon>Metazoa</taxon>
        <taxon>Spiralia</taxon>
        <taxon>Lophotrochozoa</taxon>
        <taxon>Mollusca</taxon>
        <taxon>Gastropoda</taxon>
        <taxon>Heterobranchia</taxon>
        <taxon>Euthyneura</taxon>
        <taxon>Panpulmonata</taxon>
        <taxon>Sacoglossa</taxon>
        <taxon>Placobranchoidea</taxon>
        <taxon>Plakobranchidae</taxon>
        <taxon>Elysia</taxon>
    </lineage>
</organism>
<evidence type="ECO:0000259" key="4">
    <source>
        <dbReference type="PROSITE" id="PS50960"/>
    </source>
</evidence>
<dbReference type="Proteomes" id="UP000762676">
    <property type="component" value="Unassembled WGS sequence"/>
</dbReference>
<dbReference type="PROSITE" id="PS51253">
    <property type="entry name" value="HTH_CENPB"/>
    <property type="match status" value="1"/>
</dbReference>
<comment type="caution">
    <text evidence="6">The sequence shown here is derived from an EMBL/GenBank/DDBJ whole genome shotgun (WGS) entry which is preliminary data.</text>
</comment>
<dbReference type="GO" id="GO:0005634">
    <property type="term" value="C:nucleus"/>
    <property type="evidence" value="ECO:0007669"/>
    <property type="project" value="UniProtKB-SubCell"/>
</dbReference>
<keyword evidence="1 3" id="KW-0238">DNA-binding</keyword>